<evidence type="ECO:0000313" key="2">
    <source>
        <dbReference type="EMBL" id="KAJ9133323.1"/>
    </source>
</evidence>
<organism evidence="2 3">
    <name type="scientific">Pleurostoma richardsiae</name>
    <dbReference type="NCBI Taxonomy" id="41990"/>
    <lineage>
        <taxon>Eukaryota</taxon>
        <taxon>Fungi</taxon>
        <taxon>Dikarya</taxon>
        <taxon>Ascomycota</taxon>
        <taxon>Pezizomycotina</taxon>
        <taxon>Sordariomycetes</taxon>
        <taxon>Sordariomycetidae</taxon>
        <taxon>Calosphaeriales</taxon>
        <taxon>Pleurostomataceae</taxon>
        <taxon>Pleurostoma</taxon>
    </lineage>
</organism>
<keyword evidence="3" id="KW-1185">Reference proteome</keyword>
<keyword evidence="1" id="KW-0732">Signal</keyword>
<protein>
    <submittedName>
        <fullName evidence="2">Aldolase-type TIM barrel</fullName>
    </submittedName>
</protein>
<reference evidence="2" key="1">
    <citation type="submission" date="2022-07" db="EMBL/GenBank/DDBJ databases">
        <title>Fungi with potential for degradation of polypropylene.</title>
        <authorList>
            <person name="Gostincar C."/>
        </authorList>
    </citation>
    <scope>NUCLEOTIDE SEQUENCE</scope>
    <source>
        <strain evidence="2">EXF-13308</strain>
    </source>
</reference>
<proteinExistence type="predicted"/>
<comment type="caution">
    <text evidence="2">The sequence shown here is derived from an EMBL/GenBank/DDBJ whole genome shotgun (WGS) entry which is preliminary data.</text>
</comment>
<evidence type="ECO:0000256" key="1">
    <source>
        <dbReference type="SAM" id="SignalP"/>
    </source>
</evidence>
<accession>A0AA38RJ29</accession>
<dbReference type="Proteomes" id="UP001174694">
    <property type="component" value="Unassembled WGS sequence"/>
</dbReference>
<feature type="signal peptide" evidence="1">
    <location>
        <begin position="1"/>
        <end position="19"/>
    </location>
</feature>
<dbReference type="Gene3D" id="3.20.20.70">
    <property type="entry name" value="Aldolase class I"/>
    <property type="match status" value="1"/>
</dbReference>
<evidence type="ECO:0000313" key="3">
    <source>
        <dbReference type="Proteomes" id="UP001174694"/>
    </source>
</evidence>
<feature type="chain" id="PRO_5041273844" evidence="1">
    <location>
        <begin position="20"/>
        <end position="277"/>
    </location>
</feature>
<sequence length="277" mass="31230">MFVKLIFLVAAFSAKFCTAALDCQRHFRVFDNTAYLNTSIGYGTTNINWIPNYVCKPLVEAGALPSANEWRSTVLQWNIYPGYPLVLDCEDLYFTSESTADRHLEILSALQTWAADVLPEGQIIGWYGLSGNTIPELYDHYRSLIANHSHHAFFPSAYTFTSSISDWNASLDSVVQKIKTIDSTLPIIPYTWPQYHNNYSFFPADLWKSELAILSQKKDINGFVIWGGKNHQVCDETCQATAGQQPWLDATRGFLKNLYGIYNGRPQVSGAQLFTGL</sequence>
<name>A0AA38RJ29_9PEZI</name>
<dbReference type="AlphaFoldDB" id="A0AA38RJ29"/>
<dbReference type="EMBL" id="JANBVO010000051">
    <property type="protein sequence ID" value="KAJ9133323.1"/>
    <property type="molecule type" value="Genomic_DNA"/>
</dbReference>
<dbReference type="InterPro" id="IPR013785">
    <property type="entry name" value="Aldolase_TIM"/>
</dbReference>
<gene>
    <name evidence="2" type="ORF">NKR23_g10817</name>
</gene>